<dbReference type="PANTHER" id="PTHR43528">
    <property type="entry name" value="ALPHA-KETOGLUTARATE PERMEASE"/>
    <property type="match status" value="1"/>
</dbReference>
<dbReference type="InterPro" id="IPR005828">
    <property type="entry name" value="MFS_sugar_transport-like"/>
</dbReference>
<keyword evidence="5" id="KW-0769">Symport</keyword>
<evidence type="ECO:0000256" key="7">
    <source>
        <dbReference type="ARBA" id="ARBA00023136"/>
    </source>
</evidence>
<accession>A0ABS1B9C2</accession>
<feature type="domain" description="Major facilitator superfamily (MFS) profile" evidence="10">
    <location>
        <begin position="57"/>
        <end position="483"/>
    </location>
</feature>
<feature type="transmembrane region" description="Helical" evidence="9">
    <location>
        <begin position="457"/>
        <end position="477"/>
    </location>
</feature>
<feature type="transmembrane region" description="Helical" evidence="9">
    <location>
        <begin position="395"/>
        <end position="418"/>
    </location>
</feature>
<evidence type="ECO:0000256" key="1">
    <source>
        <dbReference type="ARBA" id="ARBA00004651"/>
    </source>
</evidence>
<dbReference type="PROSITE" id="PS50850">
    <property type="entry name" value="MFS"/>
    <property type="match status" value="1"/>
</dbReference>
<reference evidence="11 12" key="1">
    <citation type="submission" date="2020-12" db="EMBL/GenBank/DDBJ databases">
        <title>Brachybacterium sp. MASK1Z-5, whole genome shotgun sequence.</title>
        <authorList>
            <person name="Tuo L."/>
        </authorList>
    </citation>
    <scope>NUCLEOTIDE SEQUENCE [LARGE SCALE GENOMIC DNA]</scope>
    <source>
        <strain evidence="11 12">MASK1Z-5</strain>
    </source>
</reference>
<protein>
    <submittedName>
        <fullName evidence="11">MFS transporter</fullName>
    </submittedName>
</protein>
<keyword evidence="6 9" id="KW-1133">Transmembrane helix</keyword>
<feature type="transmembrane region" description="Helical" evidence="9">
    <location>
        <begin position="129"/>
        <end position="147"/>
    </location>
</feature>
<feature type="transmembrane region" description="Helical" evidence="9">
    <location>
        <begin position="57"/>
        <end position="77"/>
    </location>
</feature>
<dbReference type="InterPro" id="IPR005829">
    <property type="entry name" value="Sugar_transporter_CS"/>
</dbReference>
<keyword evidence="4 9" id="KW-0812">Transmembrane</keyword>
<evidence type="ECO:0000256" key="3">
    <source>
        <dbReference type="ARBA" id="ARBA00022475"/>
    </source>
</evidence>
<dbReference type="Pfam" id="PF00083">
    <property type="entry name" value="Sugar_tr"/>
    <property type="match status" value="1"/>
</dbReference>
<dbReference type="InterPro" id="IPR051084">
    <property type="entry name" value="H+-coupled_symporters"/>
</dbReference>
<feature type="region of interest" description="Disordered" evidence="8">
    <location>
        <begin position="1"/>
        <end position="35"/>
    </location>
</feature>
<dbReference type="SUPFAM" id="SSF103473">
    <property type="entry name" value="MFS general substrate transporter"/>
    <property type="match status" value="1"/>
</dbReference>
<dbReference type="InterPro" id="IPR036259">
    <property type="entry name" value="MFS_trans_sf"/>
</dbReference>
<evidence type="ECO:0000313" key="12">
    <source>
        <dbReference type="Proteomes" id="UP000612352"/>
    </source>
</evidence>
<feature type="transmembrane region" description="Helical" evidence="9">
    <location>
        <begin position="300"/>
        <end position="322"/>
    </location>
</feature>
<feature type="transmembrane region" description="Helical" evidence="9">
    <location>
        <begin position="334"/>
        <end position="353"/>
    </location>
</feature>
<name>A0ABS1B9C2_9MICO</name>
<evidence type="ECO:0000256" key="2">
    <source>
        <dbReference type="ARBA" id="ARBA00022448"/>
    </source>
</evidence>
<gene>
    <name evidence="11" type="ORF">I8D64_07380</name>
</gene>
<keyword evidence="2" id="KW-0813">Transport</keyword>
<dbReference type="Gene3D" id="1.20.1250.20">
    <property type="entry name" value="MFS general substrate transporter like domains"/>
    <property type="match status" value="2"/>
</dbReference>
<evidence type="ECO:0000256" key="9">
    <source>
        <dbReference type="SAM" id="Phobius"/>
    </source>
</evidence>
<feature type="transmembrane region" description="Helical" evidence="9">
    <location>
        <begin position="97"/>
        <end position="117"/>
    </location>
</feature>
<comment type="caution">
    <text evidence="11">The sequence shown here is derived from an EMBL/GenBank/DDBJ whole genome shotgun (WGS) entry which is preliminary data.</text>
</comment>
<evidence type="ECO:0000256" key="5">
    <source>
        <dbReference type="ARBA" id="ARBA00022847"/>
    </source>
</evidence>
<dbReference type="PANTHER" id="PTHR43528:SF1">
    <property type="entry name" value="ALPHA-KETOGLUTARATE PERMEASE"/>
    <property type="match status" value="1"/>
</dbReference>
<comment type="subcellular location">
    <subcellularLocation>
        <location evidence="1">Cell membrane</location>
        <topology evidence="1">Multi-pass membrane protein</topology>
    </subcellularLocation>
</comment>
<evidence type="ECO:0000256" key="6">
    <source>
        <dbReference type="ARBA" id="ARBA00022989"/>
    </source>
</evidence>
<dbReference type="PROSITE" id="PS00216">
    <property type="entry name" value="SUGAR_TRANSPORT_1"/>
    <property type="match status" value="1"/>
</dbReference>
<dbReference type="InterPro" id="IPR020846">
    <property type="entry name" value="MFS_dom"/>
</dbReference>
<keyword evidence="3" id="KW-1003">Cell membrane</keyword>
<feature type="transmembrane region" description="Helical" evidence="9">
    <location>
        <begin position="233"/>
        <end position="252"/>
    </location>
</feature>
<dbReference type="Proteomes" id="UP000612352">
    <property type="component" value="Unassembled WGS sequence"/>
</dbReference>
<dbReference type="EMBL" id="JAEDAJ010000003">
    <property type="protein sequence ID" value="MBK0331223.1"/>
    <property type="molecule type" value="Genomic_DNA"/>
</dbReference>
<feature type="transmembrane region" description="Helical" evidence="9">
    <location>
        <begin position="430"/>
        <end position="451"/>
    </location>
</feature>
<organism evidence="11 12">
    <name type="scientific">Brachybacterium halotolerans</name>
    <dbReference type="NCBI Taxonomy" id="2795215"/>
    <lineage>
        <taxon>Bacteria</taxon>
        <taxon>Bacillati</taxon>
        <taxon>Actinomycetota</taxon>
        <taxon>Actinomycetes</taxon>
        <taxon>Micrococcales</taxon>
        <taxon>Dermabacteraceae</taxon>
        <taxon>Brachybacterium</taxon>
    </lineage>
</organism>
<keyword evidence="12" id="KW-1185">Reference proteome</keyword>
<evidence type="ECO:0000256" key="4">
    <source>
        <dbReference type="ARBA" id="ARBA00022692"/>
    </source>
</evidence>
<evidence type="ECO:0000259" key="10">
    <source>
        <dbReference type="PROSITE" id="PS50850"/>
    </source>
</evidence>
<sequence>MPGADPTVGADPQFGPQSEPARGSGRTGRKLLGRKPKQPRLEVDDVLVVKGSKMRTAIGGTVVGNVMEWFDFGVYGYMAIMLSQLFFDTGSESLDQILSLLGFAVSFLVRPFGGLVLGPLGDKIGRQKVLFFTMAMMALATALIGVLPTISDIGVWAAFLLYALKLVQGFSTGGEYAGATTYVSEYAPDKKRGFYASTLDVGSYFGFALGAGAVALTHLITSAVWGPDAMLAWGWRVPFLIAIPLGAIAIWFRARIPETPAFEATEAEQQAEGAPSAEDAGSLHVRKGPVDIVRYHWRELLIAIAIVAATNATGYALTSYMPTYLGTQFGYNEMTSAATTIPALLILCVMIPFAGRASDRFGRRAVYFAGSATSVVLMLPAFWLMHQSSFLEIQVAMVIVALPVALFVGPSAAALPALFPTAARYGAMGIAYNISVSLFGGTTPVISQTLIEWTGNSYMPALWLMLFGLIAGIAVFFMSESAKRPLLGSFPSVESEEEARDLVAHQDENPLLNTSEMPIVVDPEMEAEIEAAMDVPGAGLPSDADAQSEDEGRDGSGASGTDRVGAGS</sequence>
<feature type="compositionally biased region" description="Low complexity" evidence="8">
    <location>
        <begin position="263"/>
        <end position="275"/>
    </location>
</feature>
<feature type="region of interest" description="Disordered" evidence="8">
    <location>
        <begin position="532"/>
        <end position="568"/>
    </location>
</feature>
<proteinExistence type="predicted"/>
<dbReference type="PROSITE" id="PS00217">
    <property type="entry name" value="SUGAR_TRANSPORT_2"/>
    <property type="match status" value="1"/>
</dbReference>
<feature type="transmembrane region" description="Helical" evidence="9">
    <location>
        <begin position="365"/>
        <end position="383"/>
    </location>
</feature>
<keyword evidence="7 9" id="KW-0472">Membrane</keyword>
<evidence type="ECO:0000313" key="11">
    <source>
        <dbReference type="EMBL" id="MBK0331223.1"/>
    </source>
</evidence>
<feature type="transmembrane region" description="Helical" evidence="9">
    <location>
        <begin position="194"/>
        <end position="221"/>
    </location>
</feature>
<evidence type="ECO:0000256" key="8">
    <source>
        <dbReference type="SAM" id="MobiDB-lite"/>
    </source>
</evidence>
<feature type="region of interest" description="Disordered" evidence="8">
    <location>
        <begin position="263"/>
        <end position="282"/>
    </location>
</feature>